<protein>
    <submittedName>
        <fullName evidence="1">Uncharacterized protein</fullName>
    </submittedName>
</protein>
<dbReference type="EMBL" id="CADCXW020000344">
    <property type="protein sequence ID" value="CAD1577585.1"/>
    <property type="molecule type" value="Genomic_DNA"/>
</dbReference>
<accession>A0A6V7LMV2</accession>
<name>A0A6V7LMV2_9HYME</name>
<organism evidence="1">
    <name type="scientific">Bracon brevicornis</name>
    <dbReference type="NCBI Taxonomy" id="1563983"/>
    <lineage>
        <taxon>Eukaryota</taxon>
        <taxon>Metazoa</taxon>
        <taxon>Ecdysozoa</taxon>
        <taxon>Arthropoda</taxon>
        <taxon>Hexapoda</taxon>
        <taxon>Insecta</taxon>
        <taxon>Pterygota</taxon>
        <taxon>Neoptera</taxon>
        <taxon>Endopterygota</taxon>
        <taxon>Hymenoptera</taxon>
        <taxon>Apocrita</taxon>
        <taxon>Ichneumonoidea</taxon>
        <taxon>Braconidae</taxon>
        <taxon>Braconinae</taxon>
        <taxon>Bracon</taxon>
    </lineage>
</organism>
<proteinExistence type="predicted"/>
<dbReference type="AlphaFoldDB" id="A0A6V7LMV2"/>
<dbReference type="PANTHER" id="PTHR20872:SF1">
    <property type="entry name" value="F-BOX DOMAIN-CONTAINING PROTEIN"/>
    <property type="match status" value="1"/>
</dbReference>
<reference evidence="1" key="1">
    <citation type="submission" date="2020-07" db="EMBL/GenBank/DDBJ databases">
        <authorList>
            <person name="Ferguson B K."/>
        </authorList>
    </citation>
    <scope>NUCLEOTIDE SEQUENCE</scope>
    <source>
        <strain evidence="1">L06</strain>
    </source>
</reference>
<gene>
    <name evidence="1" type="ORF">BBRV_LOCUS110885</name>
</gene>
<dbReference type="PANTHER" id="PTHR20872">
    <property type="match status" value="1"/>
</dbReference>
<sequence>MIRDKISTATILEIASTAKNLQYFYVRRNAILKKCDRDWLITGNWTTDHEKWIKLNCNSYENTEREVSKLLGYKWHMLSEKEFINQTICLHP</sequence>
<evidence type="ECO:0000313" key="1">
    <source>
        <dbReference type="EMBL" id="CAD1577585.1"/>
    </source>
</evidence>